<dbReference type="GO" id="GO:0005829">
    <property type="term" value="C:cytosol"/>
    <property type="evidence" value="ECO:0007669"/>
    <property type="project" value="TreeGrafter"/>
</dbReference>
<dbReference type="PANTHER" id="PTHR10677:SF3">
    <property type="entry name" value="FI07626P-RELATED"/>
    <property type="match status" value="1"/>
</dbReference>
<dbReference type="CDD" id="cd14399">
    <property type="entry name" value="UBA_PLICs"/>
    <property type="match status" value="1"/>
</dbReference>
<dbReference type="Gene3D" id="1.10.8.10">
    <property type="entry name" value="DNA helicase RuvA subunit, C-terminal domain"/>
    <property type="match status" value="1"/>
</dbReference>
<dbReference type="FunCoup" id="A0A6J0PQ35">
    <property type="interactions" value="4076"/>
</dbReference>
<dbReference type="PANTHER" id="PTHR10677">
    <property type="entry name" value="UBIQUILIN"/>
    <property type="match status" value="1"/>
</dbReference>
<gene>
    <name evidence="5" type="primary">LOC105055213</name>
</gene>
<dbReference type="FunFam" id="1.10.8.10:FF:000042">
    <property type="entry name" value="Ubiquitin domain-containing protein DSK2b"/>
    <property type="match status" value="1"/>
</dbReference>
<accession>A0A6J0PQ35</accession>
<feature type="region of interest" description="Disordered" evidence="1">
    <location>
        <begin position="300"/>
        <end position="332"/>
    </location>
</feature>
<dbReference type="FunFam" id="3.10.20.90:FF:000183">
    <property type="entry name" value="Ubiquitin domain-containing protein DSK2b"/>
    <property type="match status" value="1"/>
</dbReference>
<feature type="region of interest" description="Disordered" evidence="1">
    <location>
        <begin position="99"/>
        <end position="121"/>
    </location>
</feature>
<protein>
    <submittedName>
        <fullName evidence="5">Ubiquitin domain-containing protein DSK2a isoform X1</fullName>
    </submittedName>
</protein>
<evidence type="ECO:0000313" key="5">
    <source>
        <dbReference type="RefSeq" id="XP_019709767.1"/>
    </source>
</evidence>
<dbReference type="CDD" id="cd16106">
    <property type="entry name" value="Ubl_Dsk2p_like"/>
    <property type="match status" value="1"/>
</dbReference>
<dbReference type="InterPro" id="IPR015940">
    <property type="entry name" value="UBA"/>
</dbReference>
<dbReference type="SMART" id="SM00213">
    <property type="entry name" value="UBQ"/>
    <property type="match status" value="1"/>
</dbReference>
<dbReference type="PRINTS" id="PR00348">
    <property type="entry name" value="UBIQUITIN"/>
</dbReference>
<dbReference type="InterPro" id="IPR019956">
    <property type="entry name" value="Ubiquitin_dom"/>
</dbReference>
<dbReference type="InterPro" id="IPR006636">
    <property type="entry name" value="STI1_HS-bd"/>
</dbReference>
<dbReference type="InterPro" id="IPR015496">
    <property type="entry name" value="Ubiquilin"/>
</dbReference>
<proteinExistence type="predicted"/>
<dbReference type="PROSITE" id="PS50030">
    <property type="entry name" value="UBA"/>
    <property type="match status" value="1"/>
</dbReference>
<dbReference type="Pfam" id="PF00627">
    <property type="entry name" value="UBA"/>
    <property type="match status" value="1"/>
</dbReference>
<dbReference type="InterPro" id="IPR009060">
    <property type="entry name" value="UBA-like_sf"/>
</dbReference>
<reference evidence="5" key="1">
    <citation type="submission" date="2025-08" db="UniProtKB">
        <authorList>
            <consortium name="RefSeq"/>
        </authorList>
    </citation>
    <scope>IDENTIFICATION</scope>
</reference>
<dbReference type="FunFam" id="1.10.260.100:FF:000005">
    <property type="entry name" value="Ubiquitin domain-containing protein DSK2b"/>
    <property type="match status" value="1"/>
</dbReference>
<dbReference type="Gene3D" id="1.10.260.100">
    <property type="match status" value="1"/>
</dbReference>
<dbReference type="SMART" id="SM00165">
    <property type="entry name" value="UBA"/>
    <property type="match status" value="1"/>
</dbReference>
<keyword evidence="4" id="KW-1185">Reference proteome</keyword>
<evidence type="ECO:0000256" key="1">
    <source>
        <dbReference type="SAM" id="MobiDB-lite"/>
    </source>
</evidence>
<dbReference type="Pfam" id="PF00240">
    <property type="entry name" value="ubiquitin"/>
    <property type="match status" value="1"/>
</dbReference>
<feature type="region of interest" description="Disordered" evidence="1">
    <location>
        <begin position="453"/>
        <end position="473"/>
    </location>
</feature>
<dbReference type="Proteomes" id="UP000504607">
    <property type="component" value="Chromosome 12"/>
</dbReference>
<dbReference type="Pfam" id="PF23195">
    <property type="entry name" value="UBQLN1"/>
    <property type="match status" value="2"/>
</dbReference>
<dbReference type="SUPFAM" id="SSF54236">
    <property type="entry name" value="Ubiquitin-like"/>
    <property type="match status" value="1"/>
</dbReference>
<dbReference type="GO" id="GO:0005634">
    <property type="term" value="C:nucleus"/>
    <property type="evidence" value="ECO:0007669"/>
    <property type="project" value="UniProtKB-ARBA"/>
</dbReference>
<dbReference type="GO" id="GO:0031593">
    <property type="term" value="F:polyubiquitin modification-dependent protein binding"/>
    <property type="evidence" value="ECO:0007669"/>
    <property type="project" value="TreeGrafter"/>
</dbReference>
<organism evidence="4 5">
    <name type="scientific">Elaeis guineensis var. tenera</name>
    <name type="common">Oil palm</name>
    <dbReference type="NCBI Taxonomy" id="51953"/>
    <lineage>
        <taxon>Eukaryota</taxon>
        <taxon>Viridiplantae</taxon>
        <taxon>Streptophyta</taxon>
        <taxon>Embryophyta</taxon>
        <taxon>Tracheophyta</taxon>
        <taxon>Spermatophyta</taxon>
        <taxon>Magnoliopsida</taxon>
        <taxon>Liliopsida</taxon>
        <taxon>Arecaceae</taxon>
        <taxon>Arecoideae</taxon>
        <taxon>Cocoseae</taxon>
        <taxon>Elaeidinae</taxon>
        <taxon>Elaeis</taxon>
    </lineage>
</organism>
<dbReference type="SUPFAM" id="SSF46934">
    <property type="entry name" value="UBA-like"/>
    <property type="match status" value="1"/>
</dbReference>
<dbReference type="PROSITE" id="PS00299">
    <property type="entry name" value="UBIQUITIN_1"/>
    <property type="match status" value="1"/>
</dbReference>
<evidence type="ECO:0000259" key="2">
    <source>
        <dbReference type="PROSITE" id="PS50030"/>
    </source>
</evidence>
<dbReference type="PROSITE" id="PS50053">
    <property type="entry name" value="UBIQUITIN_2"/>
    <property type="match status" value="1"/>
</dbReference>
<dbReference type="GeneID" id="105055213"/>
<feature type="domain" description="Ubiquitin-like" evidence="3">
    <location>
        <begin position="25"/>
        <end position="94"/>
    </location>
</feature>
<dbReference type="RefSeq" id="XP_019709767.1">
    <property type="nucleotide sequence ID" value="XM_019854208.2"/>
</dbReference>
<dbReference type="SMART" id="SM00727">
    <property type="entry name" value="STI1"/>
    <property type="match status" value="4"/>
</dbReference>
<name>A0A6J0PQ35_ELAGV</name>
<dbReference type="InterPro" id="IPR000626">
    <property type="entry name" value="Ubiquitin-like_dom"/>
</dbReference>
<dbReference type="AlphaFoldDB" id="A0A6J0PQ35"/>
<dbReference type="InterPro" id="IPR019954">
    <property type="entry name" value="Ubiquitin_CS"/>
</dbReference>
<feature type="compositionally biased region" description="Polar residues" evidence="1">
    <location>
        <begin position="99"/>
        <end position="115"/>
    </location>
</feature>
<feature type="domain" description="UBA" evidence="2">
    <location>
        <begin position="499"/>
        <end position="544"/>
    </location>
</feature>
<dbReference type="GO" id="GO:0006511">
    <property type="term" value="P:ubiquitin-dependent protein catabolic process"/>
    <property type="evidence" value="ECO:0007669"/>
    <property type="project" value="TreeGrafter"/>
</dbReference>
<dbReference type="OrthoDB" id="267397at2759"/>
<evidence type="ECO:0000259" key="3">
    <source>
        <dbReference type="PROSITE" id="PS50053"/>
    </source>
</evidence>
<evidence type="ECO:0000313" key="4">
    <source>
        <dbReference type="Proteomes" id="UP000504607"/>
    </source>
</evidence>
<sequence length="547" mass="58095">MSADGDSLDAGGSALAAAAGGEGGATVHIRCSNGSKFSIQAVLDSTVGSFKAVLAEKCDVPAEQQRLIYKGRILKDDQTLASYGVDSDHTIHLVRGFASSTASGDPASRTPNSKSGVARGVGSNEGRGFGTAFGGSLFPGLGVNGLGGSWGSSLFGFGSPESDQVQQQLTQNPTMMREIMNMPAIQNVINNPELLRNMIMNNPQMRDIIDRNPDVAHVINDPSTLRQTMEAVRNPEIMREMMRNTDRAMSNIESSPEGFNMLRRMYETVQEPFLNAATMAGGTGTDLGSNPFAALLGNQGATQARDSSPNPLPTASETTTGSAAPNTNPLPNPWSNALISTGGAQTTNSRSIPANGLGLSELERIAGSMADPSVINQIMQNPAMTHMMQSLLSNPQFMNQILALGPHLRSLVESNTQMREILQNPESLRQLTYPETLQQLLLLQQALLSQLGQQQSSQERNQEGGGAGTPNSTGLDFFMNMFGGLGGAGDLGVPNTSDVPPEQLYATQLSQLQEMGFYDTQENIRALSATAGNVHAAVERLLRNLGR</sequence>
<dbReference type="Gene3D" id="3.10.20.90">
    <property type="entry name" value="Phosphatidylinositol 3-kinase Catalytic Subunit, Chain A, domain 1"/>
    <property type="match status" value="1"/>
</dbReference>
<dbReference type="InterPro" id="IPR029071">
    <property type="entry name" value="Ubiquitin-like_domsf"/>
</dbReference>
<dbReference type="InParanoid" id="A0A6J0PQ35"/>